<dbReference type="EMBL" id="CYKH01001617">
    <property type="protein sequence ID" value="CUG88114.1"/>
    <property type="molecule type" value="Genomic_DNA"/>
</dbReference>
<keyword evidence="3" id="KW-1185">Reference proteome</keyword>
<feature type="region of interest" description="Disordered" evidence="1">
    <location>
        <begin position="32"/>
        <end position="59"/>
    </location>
</feature>
<proteinExistence type="predicted"/>
<evidence type="ECO:0000313" key="2">
    <source>
        <dbReference type="EMBL" id="CUG88114.1"/>
    </source>
</evidence>
<accession>A0A0S4JI91</accession>
<dbReference type="VEuPathDB" id="TriTrypDB:BSAL_13765"/>
<evidence type="ECO:0000256" key="1">
    <source>
        <dbReference type="SAM" id="MobiDB-lite"/>
    </source>
</evidence>
<organism evidence="2 3">
    <name type="scientific">Bodo saltans</name>
    <name type="common">Flagellated protozoan</name>
    <dbReference type="NCBI Taxonomy" id="75058"/>
    <lineage>
        <taxon>Eukaryota</taxon>
        <taxon>Discoba</taxon>
        <taxon>Euglenozoa</taxon>
        <taxon>Kinetoplastea</taxon>
        <taxon>Metakinetoplastina</taxon>
        <taxon>Eubodonida</taxon>
        <taxon>Bodonidae</taxon>
        <taxon>Bodo</taxon>
    </lineage>
</organism>
<sequence>MSASTTILCTPRDHQPREEPAVVVADDGEMISTPTPSARSHMSSVTSTPIRGGPAAGGGGRSSMLMYGQRISLLGAVTSAVGALLAQEEAERRVLLTAFNGRNGLLTTTIRSSSGVEGIGENEQQQHHHIISDATATMSSDEEITANFIPFDPLRVQTNAVAVEEHEDRWELAHEEHALRSTMNHIHVETMYRLSANDRQRRTVARAVLEREATLRLVEMVCHWETQREALDARERAFRSATQQVVRDRWRIVVEEAEERDVTALSEDLLFRQELRAWQQQMMPDDEFD</sequence>
<protein>
    <submittedName>
        <fullName evidence="2">Uncharacterized protein</fullName>
    </submittedName>
</protein>
<evidence type="ECO:0000313" key="3">
    <source>
        <dbReference type="Proteomes" id="UP000051952"/>
    </source>
</evidence>
<dbReference type="AlphaFoldDB" id="A0A0S4JI91"/>
<feature type="compositionally biased region" description="Polar residues" evidence="1">
    <location>
        <begin position="32"/>
        <end position="49"/>
    </location>
</feature>
<gene>
    <name evidence="2" type="ORF">BSAL_13765</name>
</gene>
<dbReference type="Proteomes" id="UP000051952">
    <property type="component" value="Unassembled WGS sequence"/>
</dbReference>
<name>A0A0S4JI91_BODSA</name>
<reference evidence="3" key="1">
    <citation type="submission" date="2015-09" db="EMBL/GenBank/DDBJ databases">
        <authorList>
            <consortium name="Pathogen Informatics"/>
        </authorList>
    </citation>
    <scope>NUCLEOTIDE SEQUENCE [LARGE SCALE GENOMIC DNA]</scope>
    <source>
        <strain evidence="3">Lake Konstanz</strain>
    </source>
</reference>